<reference evidence="2 3" key="1">
    <citation type="submission" date="2018-06" db="EMBL/GenBank/DDBJ databases">
        <title>Paenibacillus imtechensis sp. nov.</title>
        <authorList>
            <person name="Pinnaka A.K."/>
            <person name="Singh H."/>
            <person name="Kaur M."/>
        </authorList>
    </citation>
    <scope>NUCLEOTIDE SEQUENCE [LARGE SCALE GENOMIC DNA]</scope>
    <source>
        <strain evidence="2 3">SMB1</strain>
    </source>
</reference>
<dbReference type="RefSeq" id="WP_111146517.1">
    <property type="nucleotide sequence ID" value="NZ_QKRB01000043.1"/>
</dbReference>
<feature type="domain" description="Tyrosine specific protein phosphatases" evidence="1">
    <location>
        <begin position="65"/>
        <end position="125"/>
    </location>
</feature>
<organism evidence="2 3">
    <name type="scientific">Paenibacillus sambharensis</name>
    <dbReference type="NCBI Taxonomy" id="1803190"/>
    <lineage>
        <taxon>Bacteria</taxon>
        <taxon>Bacillati</taxon>
        <taxon>Bacillota</taxon>
        <taxon>Bacilli</taxon>
        <taxon>Bacillales</taxon>
        <taxon>Paenibacillaceae</taxon>
        <taxon>Paenibacillus</taxon>
    </lineage>
</organism>
<proteinExistence type="predicted"/>
<comment type="caution">
    <text evidence="2">The sequence shown here is derived from an EMBL/GenBank/DDBJ whole genome shotgun (WGS) entry which is preliminary data.</text>
</comment>
<sequence>MAATEMIHNILYASGSLRGKDWEFVSSQVTVVVNLSLRPDLPPDWLKGTLLLWEPLPMWQMPKLPWLINLVYKINRMLDKGETVLVHCTNGKHRAGLVLTALYMVRYRLGRERALQEVRKRKPDLSPPLPYLRLLDRLEEQLSVKPDSKG</sequence>
<gene>
    <name evidence="2" type="ORF">DNH61_09950</name>
</gene>
<dbReference type="InterPro" id="IPR000340">
    <property type="entry name" value="Dual-sp_phosphatase_cat-dom"/>
</dbReference>
<dbReference type="InterPro" id="IPR029021">
    <property type="entry name" value="Prot-tyrosine_phosphatase-like"/>
</dbReference>
<dbReference type="Pfam" id="PF00782">
    <property type="entry name" value="DSPc"/>
    <property type="match status" value="1"/>
</dbReference>
<dbReference type="Proteomes" id="UP000249522">
    <property type="component" value="Unassembled WGS sequence"/>
</dbReference>
<dbReference type="OrthoDB" id="2381843at2"/>
<dbReference type="AlphaFoldDB" id="A0A2W1LVG7"/>
<dbReference type="InterPro" id="IPR000387">
    <property type="entry name" value="Tyr_Pase_dom"/>
</dbReference>
<dbReference type="PROSITE" id="PS50056">
    <property type="entry name" value="TYR_PHOSPHATASE_2"/>
    <property type="match status" value="1"/>
</dbReference>
<dbReference type="EMBL" id="QKRB01000043">
    <property type="protein sequence ID" value="PZD95771.1"/>
    <property type="molecule type" value="Genomic_DNA"/>
</dbReference>
<keyword evidence="3" id="KW-1185">Reference proteome</keyword>
<evidence type="ECO:0000313" key="2">
    <source>
        <dbReference type="EMBL" id="PZD95771.1"/>
    </source>
</evidence>
<name>A0A2W1LVG7_9BACL</name>
<protein>
    <recommendedName>
        <fullName evidence="1">Tyrosine specific protein phosphatases domain-containing protein</fullName>
    </recommendedName>
</protein>
<evidence type="ECO:0000313" key="3">
    <source>
        <dbReference type="Proteomes" id="UP000249522"/>
    </source>
</evidence>
<accession>A0A2W1LVG7</accession>
<evidence type="ECO:0000259" key="1">
    <source>
        <dbReference type="PROSITE" id="PS50056"/>
    </source>
</evidence>
<dbReference type="SUPFAM" id="SSF52799">
    <property type="entry name" value="(Phosphotyrosine protein) phosphatases II"/>
    <property type="match status" value="1"/>
</dbReference>
<dbReference type="Gene3D" id="3.90.190.10">
    <property type="entry name" value="Protein tyrosine phosphatase superfamily"/>
    <property type="match status" value="1"/>
</dbReference>